<evidence type="ECO:0000313" key="2">
    <source>
        <dbReference type="EMBL" id="AKX34649.1"/>
    </source>
</evidence>
<dbReference type="KEGG" id="sll:SLITO_v1c10380"/>
<organism evidence="2 3">
    <name type="scientific">Spiroplasma litorale</name>
    <dbReference type="NCBI Taxonomy" id="216942"/>
    <lineage>
        <taxon>Bacteria</taxon>
        <taxon>Bacillati</taxon>
        <taxon>Mycoplasmatota</taxon>
        <taxon>Mollicutes</taxon>
        <taxon>Entomoplasmatales</taxon>
        <taxon>Spiroplasmataceae</taxon>
        <taxon>Spiroplasma</taxon>
    </lineage>
</organism>
<sequence length="653" mass="76295">MKKLVVNLALLIFLSSTINVYSCSFIDEKEGFFEENKNKVDLLSIENKIPEPKPLSKKEIYKKNIIKIINDEFKMLVFDIDYTISWSNDNDFFEVGDEAIIFAIKNSNLLYATRPIIKVVNYISLNNFLEEFENFKPKTNENINDSINYLSLKIEETILNTIYKVDFEIKYKSKLNDVWSKNDIIYVNSVNDSKILKGFIQYKIYLLDINTIDYKDIYPRQNQNKNTVVKKIINKISKYSKYSKLNVDYYIDFKFDQDILKDGNIVSLRPDKNSRYLTGIKKDFLIKTFNLNEIKDKFLELNNNFNVSVFDIKNDINKLIKEYVPDSLMDVDYTIKLNNSFSILYPNTVIEINPISTSEWISGKEIKLITPKIDLSYIENDILNIEVLIGKTTKEEFNKKIYEILSNNFKESSIIDELQVKYSKNFEFIVGEEKIEIEPSKDSKLFLQNNKKIKILTNNLNAIDVKKFIDNLVLNESESSIKIEAGIEKNEVKKIINSVLKANSKFEVLNEGIDYKIHFDDPYNGIYLKAGENVIFKVINGSNLLSGDSFNYVTKDFDINKLNNILSEIDVKVGDCKNSFLNKIKNKLELKTPFINFENDIDIKFNLKVDSRFNNRDEDCELINENEVIEFIIKKDSSISREKQSFYIYPKNI</sequence>
<keyword evidence="1" id="KW-0732">Signal</keyword>
<evidence type="ECO:0000256" key="1">
    <source>
        <dbReference type="SAM" id="SignalP"/>
    </source>
</evidence>
<evidence type="ECO:0000313" key="3">
    <source>
        <dbReference type="Proteomes" id="UP000067476"/>
    </source>
</evidence>
<evidence type="ECO:0008006" key="4">
    <source>
        <dbReference type="Google" id="ProtNLM"/>
    </source>
</evidence>
<dbReference type="OrthoDB" id="390601at2"/>
<name>A0A0K1W2U9_9MOLU</name>
<dbReference type="InterPro" id="IPR007880">
    <property type="entry name" value="Spiralin"/>
</dbReference>
<dbReference type="Proteomes" id="UP000067476">
    <property type="component" value="Chromosome"/>
</dbReference>
<accession>A0A0K1W2U9</accession>
<gene>
    <name evidence="2" type="ORF">SLITO_v1c10380</name>
</gene>
<dbReference type="RefSeq" id="WP_075058726.1">
    <property type="nucleotide sequence ID" value="NZ_CP012357.1"/>
</dbReference>
<feature type="chain" id="PRO_5005470806" description="Lipoprotein" evidence="1">
    <location>
        <begin position="23"/>
        <end position="653"/>
    </location>
</feature>
<reference evidence="2 3" key="1">
    <citation type="journal article" date="2015" name="Genome Announc.">
        <title>Complete Genome Sequence of Spiroplasma litorale TN-1T (DSM 21781), a Bacterium Isolated from a Green-Eyed Horsefly (Tabanus nigrovittatus).</title>
        <authorList>
            <person name="Lo W.S."/>
            <person name="Lai Y.C."/>
            <person name="Lien Y.W."/>
            <person name="Wang T.H."/>
            <person name="Kuo C.H."/>
        </authorList>
    </citation>
    <scope>NUCLEOTIDE SEQUENCE [LARGE SCALE GENOMIC DNA]</scope>
    <source>
        <strain evidence="2 3">TN-1</strain>
    </source>
</reference>
<dbReference type="AlphaFoldDB" id="A0A0K1W2U9"/>
<feature type="signal peptide" evidence="1">
    <location>
        <begin position="1"/>
        <end position="22"/>
    </location>
</feature>
<dbReference type="GO" id="GO:0016020">
    <property type="term" value="C:membrane"/>
    <property type="evidence" value="ECO:0007669"/>
    <property type="project" value="InterPro"/>
</dbReference>
<proteinExistence type="predicted"/>
<dbReference type="EMBL" id="CP012357">
    <property type="protein sequence ID" value="AKX34649.1"/>
    <property type="molecule type" value="Genomic_DNA"/>
</dbReference>
<dbReference type="Pfam" id="PF05215">
    <property type="entry name" value="Spiralin"/>
    <property type="match status" value="2"/>
</dbReference>
<keyword evidence="3" id="KW-1185">Reference proteome</keyword>
<dbReference type="PATRIC" id="fig|216942.3.peg.1055"/>
<protein>
    <recommendedName>
        <fullName evidence="4">Lipoprotein</fullName>
    </recommendedName>
</protein>